<dbReference type="Proteomes" id="UP000005426">
    <property type="component" value="Unassembled WGS sequence"/>
</dbReference>
<keyword evidence="3" id="KW-1185">Reference proteome</keyword>
<dbReference type="EMBL" id="ABDG02000020">
    <property type="protein sequence ID" value="EHK47403.1"/>
    <property type="molecule type" value="Genomic_DNA"/>
</dbReference>
<sequence>MDEQTCAHELPQRQGKQQQPSHRHEARFADITMSYANTERVTREAKAMDDIGRQRYSAIPRLLPLVGTLRYLYSRYRIQQGAASSSYILDQTSRTTIAPPPDTGDPGRRELYEHSVQLH</sequence>
<dbReference type="AlphaFoldDB" id="G9NPD2"/>
<feature type="region of interest" description="Disordered" evidence="1">
    <location>
        <begin position="1"/>
        <end position="25"/>
    </location>
</feature>
<evidence type="ECO:0000256" key="1">
    <source>
        <dbReference type="SAM" id="MobiDB-lite"/>
    </source>
</evidence>
<name>G9NPD2_HYPAI</name>
<protein>
    <submittedName>
        <fullName evidence="2">Uncharacterized protein</fullName>
    </submittedName>
</protein>
<reference evidence="2 3" key="1">
    <citation type="journal article" date="2011" name="Genome Biol.">
        <title>Comparative genome sequence analysis underscores mycoparasitism as the ancestral life style of Trichoderma.</title>
        <authorList>
            <person name="Kubicek C.P."/>
            <person name="Herrera-Estrella A."/>
            <person name="Seidl-Seiboth V."/>
            <person name="Martinez D.A."/>
            <person name="Druzhinina I.S."/>
            <person name="Thon M."/>
            <person name="Zeilinger S."/>
            <person name="Casas-Flores S."/>
            <person name="Horwitz B.A."/>
            <person name="Mukherjee P.K."/>
            <person name="Mukherjee M."/>
            <person name="Kredics L."/>
            <person name="Alcaraz L.D."/>
            <person name="Aerts A."/>
            <person name="Antal Z."/>
            <person name="Atanasova L."/>
            <person name="Cervantes-Badillo M.G."/>
            <person name="Challacombe J."/>
            <person name="Chertkov O."/>
            <person name="McCluskey K."/>
            <person name="Coulpier F."/>
            <person name="Deshpande N."/>
            <person name="von Doehren H."/>
            <person name="Ebbole D.J."/>
            <person name="Esquivel-Naranjo E.U."/>
            <person name="Fekete E."/>
            <person name="Flipphi M."/>
            <person name="Glaser F."/>
            <person name="Gomez-Rodriguez E.Y."/>
            <person name="Gruber S."/>
            <person name="Han C."/>
            <person name="Henrissat B."/>
            <person name="Hermosa R."/>
            <person name="Hernandez-Onate M."/>
            <person name="Karaffa L."/>
            <person name="Kosti I."/>
            <person name="Le Crom S."/>
            <person name="Lindquist E."/>
            <person name="Lucas S."/>
            <person name="Luebeck M."/>
            <person name="Luebeck P.S."/>
            <person name="Margeot A."/>
            <person name="Metz B."/>
            <person name="Misra M."/>
            <person name="Nevalainen H."/>
            <person name="Omann M."/>
            <person name="Packer N."/>
            <person name="Perrone G."/>
            <person name="Uresti-Rivera E.E."/>
            <person name="Salamov A."/>
            <person name="Schmoll M."/>
            <person name="Seiboth B."/>
            <person name="Shapiro H."/>
            <person name="Sukno S."/>
            <person name="Tamayo-Ramos J.A."/>
            <person name="Tisch D."/>
            <person name="Wiest A."/>
            <person name="Wilkinson H.H."/>
            <person name="Zhang M."/>
            <person name="Coutinho P.M."/>
            <person name="Kenerley C.M."/>
            <person name="Monte E."/>
            <person name="Baker S.E."/>
            <person name="Grigoriev I.V."/>
        </authorList>
    </citation>
    <scope>NUCLEOTIDE SEQUENCE [LARGE SCALE GENOMIC DNA]</scope>
    <source>
        <strain evidence="3">ATCC 20476 / IMI 206040</strain>
    </source>
</reference>
<evidence type="ECO:0000313" key="2">
    <source>
        <dbReference type="EMBL" id="EHK47403.1"/>
    </source>
</evidence>
<proteinExistence type="predicted"/>
<evidence type="ECO:0000313" key="3">
    <source>
        <dbReference type="Proteomes" id="UP000005426"/>
    </source>
</evidence>
<organism evidence="2 3">
    <name type="scientific">Hypocrea atroviridis (strain ATCC 20476 / IMI 206040)</name>
    <name type="common">Trichoderma atroviride</name>
    <dbReference type="NCBI Taxonomy" id="452589"/>
    <lineage>
        <taxon>Eukaryota</taxon>
        <taxon>Fungi</taxon>
        <taxon>Dikarya</taxon>
        <taxon>Ascomycota</taxon>
        <taxon>Pezizomycotina</taxon>
        <taxon>Sordariomycetes</taxon>
        <taxon>Hypocreomycetidae</taxon>
        <taxon>Hypocreales</taxon>
        <taxon>Hypocreaceae</taxon>
        <taxon>Trichoderma</taxon>
    </lineage>
</organism>
<accession>G9NPD2</accession>
<dbReference type="HOGENOM" id="CLU_2061804_0_0_1"/>
<gene>
    <name evidence="2" type="ORF">TRIATDRAFT_93282</name>
</gene>
<comment type="caution">
    <text evidence="2">The sequence shown here is derived from an EMBL/GenBank/DDBJ whole genome shotgun (WGS) entry which is preliminary data.</text>
</comment>